<name>A0ABR1XUP1_9PEZI</name>
<feature type="chain" id="PRO_5047010942" description="Secreted protein" evidence="1">
    <location>
        <begin position="19"/>
        <end position="182"/>
    </location>
</feature>
<evidence type="ECO:0000313" key="2">
    <source>
        <dbReference type="EMBL" id="KAK8167012.1"/>
    </source>
</evidence>
<organism evidence="2 3">
    <name type="scientific">Phyllosticta citrichinensis</name>
    <dbReference type="NCBI Taxonomy" id="1130410"/>
    <lineage>
        <taxon>Eukaryota</taxon>
        <taxon>Fungi</taxon>
        <taxon>Dikarya</taxon>
        <taxon>Ascomycota</taxon>
        <taxon>Pezizomycotina</taxon>
        <taxon>Dothideomycetes</taxon>
        <taxon>Dothideomycetes incertae sedis</taxon>
        <taxon>Botryosphaeriales</taxon>
        <taxon>Phyllostictaceae</taxon>
        <taxon>Phyllosticta</taxon>
    </lineage>
</organism>
<evidence type="ECO:0000256" key="1">
    <source>
        <dbReference type="SAM" id="SignalP"/>
    </source>
</evidence>
<sequence length="182" mass="19467">MVLAVPVAAAAAAAAASAWHGSAWRGRRAWPENGVGRNKTTIKVVANLHTSTTPRMRPISRLGAADWMMHATDSTTRTRPTTTIHSGGGRVGGFFLDGTAPHRTAAQLGPVVVRRFGGGGGLLVGWLVGSSKQASVRACRRTSADMHAMGWDESRPDMHTKIGSTRRFALHTMYSHEANKCR</sequence>
<keyword evidence="3" id="KW-1185">Reference proteome</keyword>
<dbReference type="EMBL" id="JBBWUH010000005">
    <property type="protein sequence ID" value="KAK8167012.1"/>
    <property type="molecule type" value="Genomic_DNA"/>
</dbReference>
<evidence type="ECO:0008006" key="4">
    <source>
        <dbReference type="Google" id="ProtNLM"/>
    </source>
</evidence>
<feature type="signal peptide" evidence="1">
    <location>
        <begin position="1"/>
        <end position="18"/>
    </location>
</feature>
<comment type="caution">
    <text evidence="2">The sequence shown here is derived from an EMBL/GenBank/DDBJ whole genome shotgun (WGS) entry which is preliminary data.</text>
</comment>
<accession>A0ABR1XUP1</accession>
<keyword evidence="1" id="KW-0732">Signal</keyword>
<dbReference type="Proteomes" id="UP001456524">
    <property type="component" value="Unassembled WGS sequence"/>
</dbReference>
<gene>
    <name evidence="2" type="ORF">IWX90DRAFT_231929</name>
</gene>
<proteinExistence type="predicted"/>
<reference evidence="2 3" key="1">
    <citation type="journal article" date="2022" name="G3 (Bethesda)">
        <title>Enemy or ally: a genomic approach to elucidate the lifestyle of Phyllosticta citrichinaensis.</title>
        <authorList>
            <person name="Buijs V.A."/>
            <person name="Groenewald J.Z."/>
            <person name="Haridas S."/>
            <person name="LaButti K.M."/>
            <person name="Lipzen A."/>
            <person name="Martin F.M."/>
            <person name="Barry K."/>
            <person name="Grigoriev I.V."/>
            <person name="Crous P.W."/>
            <person name="Seidl M.F."/>
        </authorList>
    </citation>
    <scope>NUCLEOTIDE SEQUENCE [LARGE SCALE GENOMIC DNA]</scope>
    <source>
        <strain evidence="2 3">CBS 129764</strain>
    </source>
</reference>
<evidence type="ECO:0000313" key="3">
    <source>
        <dbReference type="Proteomes" id="UP001456524"/>
    </source>
</evidence>
<protein>
    <recommendedName>
        <fullName evidence="4">Secreted protein</fullName>
    </recommendedName>
</protein>